<keyword evidence="2" id="KW-1185">Reference proteome</keyword>
<protein>
    <submittedName>
        <fullName evidence="1">Uncharacterized protein</fullName>
    </submittedName>
</protein>
<evidence type="ECO:0000313" key="2">
    <source>
        <dbReference type="Proteomes" id="UP001630127"/>
    </source>
</evidence>
<gene>
    <name evidence="1" type="ORF">ACH5RR_005480</name>
</gene>
<dbReference type="Proteomes" id="UP001630127">
    <property type="component" value="Unassembled WGS sequence"/>
</dbReference>
<evidence type="ECO:0000313" key="1">
    <source>
        <dbReference type="EMBL" id="KAL3531959.1"/>
    </source>
</evidence>
<proteinExistence type="predicted"/>
<dbReference type="EMBL" id="JBJUIK010000003">
    <property type="protein sequence ID" value="KAL3531959.1"/>
    <property type="molecule type" value="Genomic_DNA"/>
</dbReference>
<sequence length="168" mass="18989">MHMGIDESSQEVLGHLVSTNKPTHLTETIASGTNNCFEREMVDSLVVGEQAELGTLPFRQMTAFLFEGFVRFLHVLKTVGLARFTSCHEFALLLQESYYCIYIGTLETEGTIIILDLAHLRGVRTDSIEIDELSLGVYVTLKYHKIHRNQASMQHHGMLRVIGDHQDL</sequence>
<comment type="caution">
    <text evidence="1">The sequence shown here is derived from an EMBL/GenBank/DDBJ whole genome shotgun (WGS) entry which is preliminary data.</text>
</comment>
<accession>A0ABD3ALB3</accession>
<dbReference type="AlphaFoldDB" id="A0ABD3ALB3"/>
<organism evidence="1 2">
    <name type="scientific">Cinchona calisaya</name>
    <dbReference type="NCBI Taxonomy" id="153742"/>
    <lineage>
        <taxon>Eukaryota</taxon>
        <taxon>Viridiplantae</taxon>
        <taxon>Streptophyta</taxon>
        <taxon>Embryophyta</taxon>
        <taxon>Tracheophyta</taxon>
        <taxon>Spermatophyta</taxon>
        <taxon>Magnoliopsida</taxon>
        <taxon>eudicotyledons</taxon>
        <taxon>Gunneridae</taxon>
        <taxon>Pentapetalae</taxon>
        <taxon>asterids</taxon>
        <taxon>lamiids</taxon>
        <taxon>Gentianales</taxon>
        <taxon>Rubiaceae</taxon>
        <taxon>Cinchonoideae</taxon>
        <taxon>Cinchoneae</taxon>
        <taxon>Cinchona</taxon>
    </lineage>
</organism>
<name>A0ABD3ALB3_9GENT</name>
<reference evidence="1 2" key="1">
    <citation type="submission" date="2024-11" db="EMBL/GenBank/DDBJ databases">
        <title>A near-complete genome assembly of Cinchona calisaya.</title>
        <authorList>
            <person name="Lian D.C."/>
            <person name="Zhao X.W."/>
            <person name="Wei L."/>
        </authorList>
    </citation>
    <scope>NUCLEOTIDE SEQUENCE [LARGE SCALE GENOMIC DNA]</scope>
    <source>
        <tissue evidence="1">Nenye</tissue>
    </source>
</reference>